<protein>
    <submittedName>
        <fullName evidence="1">Uncharacterized protein</fullName>
    </submittedName>
</protein>
<sequence>MIEEEEWSKELEANRKPGQKHPTPSPGFPDRVFYESLLQQRPDSRMAQKWCLEHGVLKWAEAEALCKKMGISSVRTRSRVAASSLCPANLFSSFLPTVVQQTKSVKVKREKATTSRTGSRKVVDEAATAEAMEISTSGFEAVGLGAL</sequence>
<name>A0ACC0W7N3_9STRA</name>
<evidence type="ECO:0000313" key="2">
    <source>
        <dbReference type="Proteomes" id="UP001163321"/>
    </source>
</evidence>
<comment type="caution">
    <text evidence="1">The sequence shown here is derived from an EMBL/GenBank/DDBJ whole genome shotgun (WGS) entry which is preliminary data.</text>
</comment>
<gene>
    <name evidence="1" type="ORF">PsorP6_007358</name>
</gene>
<keyword evidence="2" id="KW-1185">Reference proteome</keyword>
<proteinExistence type="predicted"/>
<reference evidence="1 2" key="1">
    <citation type="journal article" date="2022" name="bioRxiv">
        <title>The genome of the oomycete Peronosclerospora sorghi, a cosmopolitan pathogen of maize and sorghum, is inflated with dispersed pseudogenes.</title>
        <authorList>
            <person name="Fletcher K."/>
            <person name="Martin F."/>
            <person name="Isakeit T."/>
            <person name="Cavanaugh K."/>
            <person name="Magill C."/>
            <person name="Michelmore R."/>
        </authorList>
    </citation>
    <scope>NUCLEOTIDE SEQUENCE [LARGE SCALE GENOMIC DNA]</scope>
    <source>
        <strain evidence="1">P6</strain>
    </source>
</reference>
<organism evidence="1 2">
    <name type="scientific">Peronosclerospora sorghi</name>
    <dbReference type="NCBI Taxonomy" id="230839"/>
    <lineage>
        <taxon>Eukaryota</taxon>
        <taxon>Sar</taxon>
        <taxon>Stramenopiles</taxon>
        <taxon>Oomycota</taxon>
        <taxon>Peronosporomycetes</taxon>
        <taxon>Peronosporales</taxon>
        <taxon>Peronosporaceae</taxon>
        <taxon>Peronosclerospora</taxon>
    </lineage>
</organism>
<dbReference type="EMBL" id="CM047582">
    <property type="protein sequence ID" value="KAI9914336.1"/>
    <property type="molecule type" value="Genomic_DNA"/>
</dbReference>
<accession>A0ACC0W7N3</accession>
<evidence type="ECO:0000313" key="1">
    <source>
        <dbReference type="EMBL" id="KAI9914336.1"/>
    </source>
</evidence>
<dbReference type="Proteomes" id="UP001163321">
    <property type="component" value="Chromosome 3"/>
</dbReference>